<dbReference type="RefSeq" id="WP_094160764.1">
    <property type="nucleotide sequence ID" value="NZ_LT592171.1"/>
</dbReference>
<gene>
    <name evidence="6" type="primary">yggS</name>
    <name evidence="6" type="ORF">THIARS_70024</name>
</gene>
<evidence type="ECO:0000256" key="2">
    <source>
        <dbReference type="HAMAP-Rule" id="MF_02087"/>
    </source>
</evidence>
<comment type="function">
    <text evidence="2">Pyridoxal 5'-phosphate (PLP)-binding protein, which is involved in PLP homeostasis.</text>
</comment>
<dbReference type="HAMAP" id="MF_02087">
    <property type="entry name" value="PLP_homeostasis"/>
    <property type="match status" value="1"/>
</dbReference>
<dbReference type="CDD" id="cd06824">
    <property type="entry name" value="PLPDE_III_Yggs_like"/>
    <property type="match status" value="1"/>
</dbReference>
<comment type="similarity">
    <text evidence="2 4">Belongs to the pyridoxal phosphate-binding protein YggS/PROSC family.</text>
</comment>
<sequence>MSETEPNPWLSRLRQVHARIDAAARQAGRDPASIRLLAVSKTFPAEAVAALAACGQADFGENYVQEGAAKITALRAAGPQLRWPRLHWHFIGPLQSNKTREVAEQFDWVHAVDRLRLAQRLSAQRPAERDGQPLAPLQVCIQVNISGEASKSGVAPEAVAELAHAVAGLPHLRLRGLMCIPAPAEGLQGQRAPFARLRELLEELGRQGLALDTLSMGMSADLEAAVLEGATIVRVGTALFGSRPPLRGTHASGPGGANGRA</sequence>
<evidence type="ECO:0000259" key="5">
    <source>
        <dbReference type="Pfam" id="PF01168"/>
    </source>
</evidence>
<dbReference type="PIRSF" id="PIRSF004848">
    <property type="entry name" value="YBL036c_PLPDEIII"/>
    <property type="match status" value="1"/>
</dbReference>
<feature type="domain" description="Alanine racemase N-terminal" evidence="5">
    <location>
        <begin position="15"/>
        <end position="244"/>
    </location>
</feature>
<name>A0A238D5F7_THIDL</name>
<comment type="cofactor">
    <cofactor evidence="3">
        <name>pyridoxal 5'-phosphate</name>
        <dbReference type="ChEBI" id="CHEBI:597326"/>
    </cofactor>
</comment>
<reference evidence="6 7" key="1">
    <citation type="submission" date="2016-06" db="EMBL/GenBank/DDBJ databases">
        <authorList>
            <person name="Kjaerup R.B."/>
            <person name="Dalgaard T.S."/>
            <person name="Juul-Madsen H.R."/>
        </authorList>
    </citation>
    <scope>NUCLEOTIDE SEQUENCE [LARGE SCALE GENOMIC DNA]</scope>
    <source>
        <strain evidence="6 7">DSM 16361</strain>
    </source>
</reference>
<dbReference type="InterPro" id="IPR011078">
    <property type="entry name" value="PyrdxlP_homeostasis"/>
</dbReference>
<protein>
    <recommendedName>
        <fullName evidence="2">Pyridoxal phosphate homeostasis protein</fullName>
        <shortName evidence="2">PLP homeostasis protein</shortName>
    </recommendedName>
</protein>
<evidence type="ECO:0000256" key="1">
    <source>
        <dbReference type="ARBA" id="ARBA00022898"/>
    </source>
</evidence>
<dbReference type="FunFam" id="3.20.20.10:FF:000018">
    <property type="entry name" value="Pyridoxal phosphate homeostasis protein"/>
    <property type="match status" value="1"/>
</dbReference>
<dbReference type="NCBIfam" id="TIGR00044">
    <property type="entry name" value="YggS family pyridoxal phosphate-dependent enzyme"/>
    <property type="match status" value="1"/>
</dbReference>
<evidence type="ECO:0000256" key="3">
    <source>
        <dbReference type="PIRSR" id="PIRSR004848-1"/>
    </source>
</evidence>
<dbReference type="PANTHER" id="PTHR10146">
    <property type="entry name" value="PROLINE SYNTHETASE CO-TRANSCRIBED BACTERIAL HOMOLOG PROTEIN"/>
    <property type="match status" value="1"/>
</dbReference>
<evidence type="ECO:0000313" key="7">
    <source>
        <dbReference type="Proteomes" id="UP000214566"/>
    </source>
</evidence>
<keyword evidence="1 2" id="KW-0663">Pyridoxal phosphate</keyword>
<dbReference type="SUPFAM" id="SSF51419">
    <property type="entry name" value="PLP-binding barrel"/>
    <property type="match status" value="1"/>
</dbReference>
<dbReference type="InterPro" id="IPR029066">
    <property type="entry name" value="PLP-binding_barrel"/>
</dbReference>
<dbReference type="Pfam" id="PF01168">
    <property type="entry name" value="Ala_racemase_N"/>
    <property type="match status" value="1"/>
</dbReference>
<dbReference type="PANTHER" id="PTHR10146:SF14">
    <property type="entry name" value="PYRIDOXAL PHOSPHATE HOMEOSTASIS PROTEIN"/>
    <property type="match status" value="1"/>
</dbReference>
<keyword evidence="7" id="KW-1185">Reference proteome</keyword>
<dbReference type="EMBL" id="FLMQ01000056">
    <property type="protein sequence ID" value="SBP88404.1"/>
    <property type="molecule type" value="Genomic_DNA"/>
</dbReference>
<feature type="modified residue" description="N6-(pyridoxal phosphate)lysine" evidence="2 3">
    <location>
        <position position="41"/>
    </location>
</feature>
<dbReference type="AlphaFoldDB" id="A0A238D5F7"/>
<evidence type="ECO:0000313" key="6">
    <source>
        <dbReference type="EMBL" id="SBP88404.1"/>
    </source>
</evidence>
<dbReference type="Gene3D" id="3.20.20.10">
    <property type="entry name" value="Alanine racemase"/>
    <property type="match status" value="1"/>
</dbReference>
<accession>A0A238D5F7</accession>
<dbReference type="PROSITE" id="PS01211">
    <property type="entry name" value="UPF0001"/>
    <property type="match status" value="1"/>
</dbReference>
<organism evidence="6 7">
    <name type="scientific">Thiomonas delicata</name>
    <name type="common">Thiomonas cuprina</name>
    <dbReference type="NCBI Taxonomy" id="364030"/>
    <lineage>
        <taxon>Bacteria</taxon>
        <taxon>Pseudomonadati</taxon>
        <taxon>Pseudomonadota</taxon>
        <taxon>Betaproteobacteria</taxon>
        <taxon>Burkholderiales</taxon>
        <taxon>Thiomonas</taxon>
    </lineage>
</organism>
<evidence type="ECO:0000256" key="4">
    <source>
        <dbReference type="RuleBase" id="RU004514"/>
    </source>
</evidence>
<dbReference type="InterPro" id="IPR001608">
    <property type="entry name" value="Ala_racemase_N"/>
</dbReference>
<dbReference type="OrthoDB" id="9804072at2"/>
<dbReference type="Proteomes" id="UP000214566">
    <property type="component" value="Unassembled WGS sequence"/>
</dbReference>
<dbReference type="GO" id="GO:0030170">
    <property type="term" value="F:pyridoxal phosphate binding"/>
    <property type="evidence" value="ECO:0007669"/>
    <property type="project" value="UniProtKB-UniRule"/>
</dbReference>
<proteinExistence type="inferred from homology"/>